<evidence type="ECO:0000313" key="2">
    <source>
        <dbReference type="Proteomes" id="UP000183832"/>
    </source>
</evidence>
<evidence type="ECO:0000313" key="1">
    <source>
        <dbReference type="EMBL" id="CRL05103.1"/>
    </source>
</evidence>
<keyword evidence="2" id="KW-1185">Reference proteome</keyword>
<accession>A0A1J1IY67</accession>
<name>A0A1J1IY67_9DIPT</name>
<proteinExistence type="predicted"/>
<protein>
    <submittedName>
        <fullName evidence="1">CLUMA_CG018428, isoform A</fullName>
    </submittedName>
</protein>
<dbReference type="AlphaFoldDB" id="A0A1J1IY67"/>
<gene>
    <name evidence="1" type="ORF">CLUMA_CG018428</name>
</gene>
<reference evidence="1 2" key="1">
    <citation type="submission" date="2015-04" db="EMBL/GenBank/DDBJ databases">
        <authorList>
            <person name="Syromyatnikov M.Y."/>
            <person name="Popov V.N."/>
        </authorList>
    </citation>
    <scope>NUCLEOTIDE SEQUENCE [LARGE SCALE GENOMIC DNA]</scope>
</reference>
<organism evidence="1 2">
    <name type="scientific">Clunio marinus</name>
    <dbReference type="NCBI Taxonomy" id="568069"/>
    <lineage>
        <taxon>Eukaryota</taxon>
        <taxon>Metazoa</taxon>
        <taxon>Ecdysozoa</taxon>
        <taxon>Arthropoda</taxon>
        <taxon>Hexapoda</taxon>
        <taxon>Insecta</taxon>
        <taxon>Pterygota</taxon>
        <taxon>Neoptera</taxon>
        <taxon>Endopterygota</taxon>
        <taxon>Diptera</taxon>
        <taxon>Nematocera</taxon>
        <taxon>Chironomoidea</taxon>
        <taxon>Chironomidae</taxon>
        <taxon>Clunio</taxon>
    </lineage>
</organism>
<dbReference type="EMBL" id="CVRI01000064">
    <property type="protein sequence ID" value="CRL05103.1"/>
    <property type="molecule type" value="Genomic_DNA"/>
</dbReference>
<dbReference type="Proteomes" id="UP000183832">
    <property type="component" value="Unassembled WGS sequence"/>
</dbReference>
<sequence length="69" mass="8055">MPFLHLGRFHDLLSTVKRCFEVFGSFAVSKKIASDNLTKEFFIIMNRFQYTKAVVSSDKTLLHHKLCFD</sequence>